<evidence type="ECO:0000256" key="1">
    <source>
        <dbReference type="SAM" id="Phobius"/>
    </source>
</evidence>
<dbReference type="InterPro" id="IPR037185">
    <property type="entry name" value="EmrE-like"/>
</dbReference>
<accession>A0ABS7TGX0</accession>
<evidence type="ECO:0000313" key="3">
    <source>
        <dbReference type="Proteomes" id="UP001430290"/>
    </source>
</evidence>
<feature type="transmembrane region" description="Helical" evidence="1">
    <location>
        <begin position="231"/>
        <end position="248"/>
    </location>
</feature>
<evidence type="ECO:0000313" key="2">
    <source>
        <dbReference type="EMBL" id="MBZ4187045.1"/>
    </source>
</evidence>
<dbReference type="SUPFAM" id="SSF103481">
    <property type="entry name" value="Multidrug resistance efflux transporter EmrE"/>
    <property type="match status" value="1"/>
</dbReference>
<dbReference type="RefSeq" id="WP_223629717.1">
    <property type="nucleotide sequence ID" value="NZ_JAIQDJ010000010.1"/>
</dbReference>
<comment type="caution">
    <text evidence="2">The sequence shown here is derived from an EMBL/GenBank/DDBJ whole genome shotgun (WGS) entry which is preliminary data.</text>
</comment>
<organism evidence="2 3">
    <name type="scientific">Thermomonas beijingensis</name>
    <dbReference type="NCBI Taxonomy" id="2872701"/>
    <lineage>
        <taxon>Bacteria</taxon>
        <taxon>Pseudomonadati</taxon>
        <taxon>Pseudomonadota</taxon>
        <taxon>Gammaproteobacteria</taxon>
        <taxon>Lysobacterales</taxon>
        <taxon>Lysobacteraceae</taxon>
        <taxon>Thermomonas</taxon>
    </lineage>
</organism>
<feature type="transmembrane region" description="Helical" evidence="1">
    <location>
        <begin position="160"/>
        <end position="178"/>
    </location>
</feature>
<name>A0ABS7TGX0_9GAMM</name>
<dbReference type="Pfam" id="PF13536">
    <property type="entry name" value="EmrE"/>
    <property type="match status" value="1"/>
</dbReference>
<dbReference type="EMBL" id="JAIQDJ010000010">
    <property type="protein sequence ID" value="MBZ4187045.1"/>
    <property type="molecule type" value="Genomic_DNA"/>
</dbReference>
<feature type="transmembrane region" description="Helical" evidence="1">
    <location>
        <begin position="199"/>
        <end position="219"/>
    </location>
</feature>
<feature type="transmembrane region" description="Helical" evidence="1">
    <location>
        <begin position="38"/>
        <end position="56"/>
    </location>
</feature>
<feature type="transmembrane region" description="Helical" evidence="1">
    <location>
        <begin position="135"/>
        <end position="154"/>
    </location>
</feature>
<gene>
    <name evidence="2" type="ORF">K7B09_12010</name>
</gene>
<keyword evidence="3" id="KW-1185">Reference proteome</keyword>
<feature type="transmembrane region" description="Helical" evidence="1">
    <location>
        <begin position="77"/>
        <end position="96"/>
    </location>
</feature>
<feature type="transmembrane region" description="Helical" evidence="1">
    <location>
        <begin position="290"/>
        <end position="311"/>
    </location>
</feature>
<keyword evidence="1" id="KW-0812">Transmembrane</keyword>
<reference evidence="2" key="1">
    <citation type="submission" date="2021-09" db="EMBL/GenBank/DDBJ databases">
        <authorList>
            <person name="Wu T."/>
            <person name="Guo S.Z."/>
        </authorList>
    </citation>
    <scope>NUCLEOTIDE SEQUENCE</scope>
    <source>
        <strain evidence="2">RSS-23</strain>
    </source>
</reference>
<keyword evidence="1" id="KW-1133">Transmembrane helix</keyword>
<dbReference type="Proteomes" id="UP001430290">
    <property type="component" value="Unassembled WGS sequence"/>
</dbReference>
<dbReference type="InterPro" id="IPR032713">
    <property type="entry name" value="EmrE"/>
</dbReference>
<protein>
    <submittedName>
        <fullName evidence="2">Multidrug resistance efflux transporter family protein</fullName>
    </submittedName>
</protein>
<feature type="transmembrane region" description="Helical" evidence="1">
    <location>
        <begin position="102"/>
        <end position="123"/>
    </location>
</feature>
<keyword evidence="1" id="KW-0472">Membrane</keyword>
<proteinExistence type="predicted"/>
<feature type="transmembrane region" description="Helical" evidence="1">
    <location>
        <begin position="260"/>
        <end position="284"/>
    </location>
</feature>
<sequence>MSAQHHVLRAVGLSLLAALLFTSTYVLNRAVAVGGGHWAWTAALRYLFMLPLLLPLMHWQGGIAPVWRSLRAAPGAWLGWSSVGFALFYGLLSAAAASGPSWLVAGSFQMTAVAGMLSAPLLYRDARARIPRTGFTVGVLIVTGVLLMQFGNAHGTLTPSAWLALACVLVSAFAYPLGNRGLLLHLERRGEPLNATQRVFGMTLASQPAWWALALWAWTQTGPPPAAQMEAIFVVALVSGVAATILFFHASGMVRSNPTALGAVEAMQASEVVFAALLGVMFLGEPWPHGQALFGGLLVVAGIALFAWVVAHEAARDQRDVQALRSERGR</sequence>